<keyword evidence="4" id="KW-0539">Nucleus</keyword>
<dbReference type="EMBL" id="MNUE01000067">
    <property type="protein sequence ID" value="OJD30083.1"/>
    <property type="molecule type" value="Genomic_DNA"/>
</dbReference>
<name>A0A1J9RC85_9PEZI</name>
<feature type="compositionally biased region" description="Basic and acidic residues" evidence="7">
    <location>
        <begin position="266"/>
        <end position="284"/>
    </location>
</feature>
<feature type="region of interest" description="Disordered" evidence="7">
    <location>
        <begin position="706"/>
        <end position="764"/>
    </location>
</feature>
<dbReference type="SMART" id="SM00415">
    <property type="entry name" value="HSF"/>
    <property type="match status" value="1"/>
</dbReference>
<evidence type="ECO:0000256" key="4">
    <source>
        <dbReference type="ARBA" id="ARBA00023242"/>
    </source>
</evidence>
<evidence type="ECO:0000259" key="8">
    <source>
        <dbReference type="SMART" id="SM00415"/>
    </source>
</evidence>
<dbReference type="PRINTS" id="PR00056">
    <property type="entry name" value="HSFDOMAIN"/>
</dbReference>
<dbReference type="Pfam" id="PF00447">
    <property type="entry name" value="HSF_DNA-bind"/>
    <property type="match status" value="1"/>
</dbReference>
<dbReference type="AlphaFoldDB" id="A0A1J9RC85"/>
<comment type="caution">
    <text evidence="9">The sequence shown here is derived from an EMBL/GenBank/DDBJ whole genome shotgun (WGS) entry which is preliminary data.</text>
</comment>
<evidence type="ECO:0000256" key="3">
    <source>
        <dbReference type="ARBA" id="ARBA00023125"/>
    </source>
</evidence>
<dbReference type="SUPFAM" id="SSF46785">
    <property type="entry name" value="Winged helix' DNA-binding domain"/>
    <property type="match status" value="1"/>
</dbReference>
<feature type="domain" description="HSF-type DNA-binding" evidence="8">
    <location>
        <begin position="148"/>
        <end position="256"/>
    </location>
</feature>
<keyword evidence="3" id="KW-0238">DNA-binding</keyword>
<dbReference type="GO" id="GO:0005634">
    <property type="term" value="C:nucleus"/>
    <property type="evidence" value="ECO:0007669"/>
    <property type="project" value="UniProtKB-SubCell"/>
</dbReference>
<dbReference type="PANTHER" id="PTHR10015">
    <property type="entry name" value="HEAT SHOCK TRANSCRIPTION FACTOR"/>
    <property type="match status" value="1"/>
</dbReference>
<dbReference type="GO" id="GO:0043565">
    <property type="term" value="F:sequence-specific DNA binding"/>
    <property type="evidence" value="ECO:0007669"/>
    <property type="project" value="InterPro"/>
</dbReference>
<feature type="region of interest" description="Disordered" evidence="7">
    <location>
        <begin position="381"/>
        <end position="510"/>
    </location>
</feature>
<evidence type="ECO:0000256" key="6">
    <source>
        <dbReference type="SAM" id="Coils"/>
    </source>
</evidence>
<feature type="compositionally biased region" description="Polar residues" evidence="7">
    <location>
        <begin position="733"/>
        <end position="743"/>
    </location>
</feature>
<dbReference type="RefSeq" id="XP_020126343.1">
    <property type="nucleotide sequence ID" value="XM_020278371.1"/>
</dbReference>
<feature type="compositionally biased region" description="Basic residues" evidence="7">
    <location>
        <begin position="755"/>
        <end position="764"/>
    </location>
</feature>
<feature type="compositionally biased region" description="Polar residues" evidence="7">
    <location>
        <begin position="475"/>
        <end position="492"/>
    </location>
</feature>
<dbReference type="GeneID" id="31018632"/>
<dbReference type="Gene3D" id="1.10.10.10">
    <property type="entry name" value="Winged helix-like DNA-binding domain superfamily/Winged helix DNA-binding domain"/>
    <property type="match status" value="1"/>
</dbReference>
<evidence type="ECO:0000313" key="9">
    <source>
        <dbReference type="EMBL" id="OJD30083.1"/>
    </source>
</evidence>
<dbReference type="OrthoDB" id="60033at2759"/>
<feature type="region of interest" description="Disordered" evidence="7">
    <location>
        <begin position="1"/>
        <end position="42"/>
    </location>
</feature>
<evidence type="ECO:0000256" key="2">
    <source>
        <dbReference type="ARBA" id="ARBA00006403"/>
    </source>
</evidence>
<proteinExistence type="inferred from homology"/>
<gene>
    <name evidence="9" type="ORF">BKCO1_6700055</name>
</gene>
<evidence type="ECO:0000256" key="7">
    <source>
        <dbReference type="SAM" id="MobiDB-lite"/>
    </source>
</evidence>
<dbReference type="GO" id="GO:0003700">
    <property type="term" value="F:DNA-binding transcription factor activity"/>
    <property type="evidence" value="ECO:0007669"/>
    <property type="project" value="InterPro"/>
</dbReference>
<dbReference type="InterPro" id="IPR000232">
    <property type="entry name" value="HSF_DNA-bd"/>
</dbReference>
<feature type="region of interest" description="Disordered" evidence="7">
    <location>
        <begin position="252"/>
        <end position="295"/>
    </location>
</feature>
<protein>
    <submittedName>
        <fullName evidence="9">Heat shock transcription factor</fullName>
    </submittedName>
</protein>
<feature type="compositionally biased region" description="Basic residues" evidence="7">
    <location>
        <begin position="1"/>
        <end position="11"/>
    </location>
</feature>
<evidence type="ECO:0000256" key="5">
    <source>
        <dbReference type="RuleBase" id="RU004020"/>
    </source>
</evidence>
<dbReference type="InterPro" id="IPR036388">
    <property type="entry name" value="WH-like_DNA-bd_sf"/>
</dbReference>
<evidence type="ECO:0000313" key="10">
    <source>
        <dbReference type="Proteomes" id="UP000183809"/>
    </source>
</evidence>
<feature type="coiled-coil region" evidence="6">
    <location>
        <begin position="312"/>
        <end position="343"/>
    </location>
</feature>
<sequence length="764" mass="84006">MQRPIPTRKRPAPGASPMVNQQTSAGNGMGLAPHSQDAQSYSNDQFMSNWADPAAMNAVPGYTDPPLYDPNVIASLQNGMSYTNGQRLPADQAANTQLVRRSNNHQLTSRDYGGYNPVAQNAWENEDDEDLEAQAMRARKEAQAKRKQIPPFVQKLSSFLDNSNHTTLIRWSDDGNSFIVLDEDEFAKTLIPELFKHNNYASFVRQLNMYGFHKKVGLSDNSMKQAERRDKKTPSEYFNKYFKRGRPELLWLIQKPKNPQSNSKRKRDDDKKHDSDDDTRKEADGGGEGSANDMQLISKGDYSTMRNEIRQLQQQQKLISGIIQQMRRQNEQWYQQASQFQKMHERHESSINAILTFLATFYNRSLEGQNGGVNMNLTDMFPSSMSQNGQNQGSVVDMGDFPDVDMASKKSPGPRPNKRPLALLPPPMTRDARSPSPLVATQSPESSHAGIGSRGHTRSQSFQPPQRQRQPRPRNLSTSPQTPAEHNFTSAAASPAVKSEKSPGVQLPDNTEDMMSVINSVNANSNTAATGPQLDFGAALSHFQTADGNTPLTQQQREDMLSLMNAATPAPDGEPKGGNNALINPQPPPMPTLEHFGAHQEQLDMLQRLQEEQAARVQNLSDRLAPISPGGSIPGMTSFPNYGNHPNAPSSDFDIGSFIHTDGDNYFTDTAPGATGTHDDHMASLPTDSDFNFDFGNVDNNMSFSPANPGHSLFDNDGASDGAENGGGRIVESISSSGPNSPAENGDKSGLSKPRSPRKKRKTG</sequence>
<reference evidence="9 10" key="1">
    <citation type="submission" date="2016-10" db="EMBL/GenBank/DDBJ databases">
        <title>Proteomics and genomics reveal pathogen-plant mechanisms compatible with a hemibiotrophic lifestyle of Diplodia corticola.</title>
        <authorList>
            <person name="Fernandes I."/>
            <person name="De Jonge R."/>
            <person name="Van De Peer Y."/>
            <person name="Devreese B."/>
            <person name="Alves A."/>
            <person name="Esteves A.C."/>
        </authorList>
    </citation>
    <scope>NUCLEOTIDE SEQUENCE [LARGE SCALE GENOMIC DNA]</scope>
    <source>
        <strain evidence="9 10">CBS 112549</strain>
    </source>
</reference>
<keyword evidence="9" id="KW-0346">Stress response</keyword>
<keyword evidence="10" id="KW-1185">Reference proteome</keyword>
<keyword evidence="6" id="KW-0175">Coiled coil</keyword>
<dbReference type="FunFam" id="1.10.10.10:FF:000173">
    <property type="entry name" value="Heat shock transcription factor Hsf1"/>
    <property type="match status" value="1"/>
</dbReference>
<feature type="compositionally biased region" description="Low complexity" evidence="7">
    <location>
        <begin position="383"/>
        <end position="394"/>
    </location>
</feature>
<accession>A0A1J9RC85</accession>
<dbReference type="PANTHER" id="PTHR10015:SF427">
    <property type="entry name" value="HEAT SHOCK FACTOR PROTEIN"/>
    <property type="match status" value="1"/>
</dbReference>
<comment type="subcellular location">
    <subcellularLocation>
        <location evidence="1">Nucleus</location>
    </subcellularLocation>
</comment>
<dbReference type="STRING" id="236234.A0A1J9RC85"/>
<dbReference type="Proteomes" id="UP000183809">
    <property type="component" value="Unassembled WGS sequence"/>
</dbReference>
<evidence type="ECO:0000256" key="1">
    <source>
        <dbReference type="ARBA" id="ARBA00004123"/>
    </source>
</evidence>
<comment type="similarity">
    <text evidence="2 5">Belongs to the HSF family.</text>
</comment>
<dbReference type="InterPro" id="IPR036390">
    <property type="entry name" value="WH_DNA-bd_sf"/>
</dbReference>
<organism evidence="9 10">
    <name type="scientific">Diplodia corticola</name>
    <dbReference type="NCBI Taxonomy" id="236234"/>
    <lineage>
        <taxon>Eukaryota</taxon>
        <taxon>Fungi</taxon>
        <taxon>Dikarya</taxon>
        <taxon>Ascomycota</taxon>
        <taxon>Pezizomycotina</taxon>
        <taxon>Dothideomycetes</taxon>
        <taxon>Dothideomycetes incertae sedis</taxon>
        <taxon>Botryosphaeriales</taxon>
        <taxon>Botryosphaeriaceae</taxon>
        <taxon>Diplodia</taxon>
    </lineage>
</organism>